<name>A0A026W288_OOCBI</name>
<evidence type="ECO:0000313" key="2">
    <source>
        <dbReference type="EMBL" id="EZA50192.1"/>
    </source>
</evidence>
<feature type="compositionally biased region" description="Acidic residues" evidence="1">
    <location>
        <begin position="37"/>
        <end position="48"/>
    </location>
</feature>
<reference evidence="2 3" key="1">
    <citation type="journal article" date="2014" name="Curr. Biol.">
        <title>The genome of the clonal raider ant Cerapachys biroi.</title>
        <authorList>
            <person name="Oxley P.R."/>
            <person name="Ji L."/>
            <person name="Fetter-Pruneda I."/>
            <person name="McKenzie S.K."/>
            <person name="Li C."/>
            <person name="Hu H."/>
            <person name="Zhang G."/>
            <person name="Kronauer D.J."/>
        </authorList>
    </citation>
    <scope>NUCLEOTIDE SEQUENCE [LARGE SCALE GENOMIC DNA]</scope>
</reference>
<feature type="non-terminal residue" evidence="2">
    <location>
        <position position="145"/>
    </location>
</feature>
<feature type="compositionally biased region" description="Basic and acidic residues" evidence="1">
    <location>
        <begin position="55"/>
        <end position="68"/>
    </location>
</feature>
<sequence>MVVHSILSPRKHYRIKRTLPIPRPRPPSPDIKSLGQEDVEPEEEEEEQQQQQHQQVEEREEAAAHSGEELPSSGPDKRQEEQEQEDEDEKEEEDYLTELAPTPLDTDNWNDLAVDVQGDVDSLLACRTSLQPFSCRFICKIFTKP</sequence>
<protein>
    <submittedName>
        <fullName evidence="2">Uncharacterized protein</fullName>
    </submittedName>
</protein>
<evidence type="ECO:0000256" key="1">
    <source>
        <dbReference type="SAM" id="MobiDB-lite"/>
    </source>
</evidence>
<evidence type="ECO:0000313" key="3">
    <source>
        <dbReference type="Proteomes" id="UP000053097"/>
    </source>
</evidence>
<keyword evidence="3" id="KW-1185">Reference proteome</keyword>
<accession>A0A026W288</accession>
<gene>
    <name evidence="2" type="ORF">X777_11331</name>
</gene>
<dbReference type="EMBL" id="KK107469">
    <property type="protein sequence ID" value="EZA50192.1"/>
    <property type="molecule type" value="Genomic_DNA"/>
</dbReference>
<feature type="compositionally biased region" description="Acidic residues" evidence="1">
    <location>
        <begin position="82"/>
        <end position="96"/>
    </location>
</feature>
<organism evidence="2 3">
    <name type="scientific">Ooceraea biroi</name>
    <name type="common">Clonal raider ant</name>
    <name type="synonym">Cerapachys biroi</name>
    <dbReference type="NCBI Taxonomy" id="2015173"/>
    <lineage>
        <taxon>Eukaryota</taxon>
        <taxon>Metazoa</taxon>
        <taxon>Ecdysozoa</taxon>
        <taxon>Arthropoda</taxon>
        <taxon>Hexapoda</taxon>
        <taxon>Insecta</taxon>
        <taxon>Pterygota</taxon>
        <taxon>Neoptera</taxon>
        <taxon>Endopterygota</taxon>
        <taxon>Hymenoptera</taxon>
        <taxon>Apocrita</taxon>
        <taxon>Aculeata</taxon>
        <taxon>Formicoidea</taxon>
        <taxon>Formicidae</taxon>
        <taxon>Dorylinae</taxon>
        <taxon>Ooceraea</taxon>
    </lineage>
</organism>
<proteinExistence type="predicted"/>
<feature type="region of interest" description="Disordered" evidence="1">
    <location>
        <begin position="1"/>
        <end position="108"/>
    </location>
</feature>
<dbReference type="AlphaFoldDB" id="A0A026W288"/>
<dbReference type="Proteomes" id="UP000053097">
    <property type="component" value="Unassembled WGS sequence"/>
</dbReference>